<organism evidence="3 4">
    <name type="scientific">Sphingomonas echinoides</name>
    <dbReference type="NCBI Taxonomy" id="59803"/>
    <lineage>
        <taxon>Bacteria</taxon>
        <taxon>Pseudomonadati</taxon>
        <taxon>Pseudomonadota</taxon>
        <taxon>Alphaproteobacteria</taxon>
        <taxon>Sphingomonadales</taxon>
        <taxon>Sphingomonadaceae</taxon>
        <taxon>Sphingomonas</taxon>
    </lineage>
</organism>
<dbReference type="SUPFAM" id="SSF55545">
    <property type="entry name" value="beta-N-acetylhexosaminidase-like domain"/>
    <property type="match status" value="1"/>
</dbReference>
<dbReference type="Gene3D" id="3.20.20.520">
    <property type="entry name" value="Glycosyl hydrolase family 115"/>
    <property type="match status" value="1"/>
</dbReference>
<dbReference type="InterPro" id="IPR029018">
    <property type="entry name" value="Hex-like_dom2"/>
</dbReference>
<evidence type="ECO:0000313" key="4">
    <source>
        <dbReference type="Proteomes" id="UP001279660"/>
    </source>
</evidence>
<dbReference type="InterPro" id="IPR041437">
    <property type="entry name" value="GH115_C"/>
</dbReference>
<accession>A0ABU4PHM8</accession>
<dbReference type="InterPro" id="IPR031924">
    <property type="entry name" value="GH115"/>
</dbReference>
<dbReference type="Proteomes" id="UP001279660">
    <property type="component" value="Unassembled WGS sequence"/>
</dbReference>
<dbReference type="PANTHER" id="PTHR37842:SF2">
    <property type="entry name" value="GYLCOSYL HYDROLASE 115 C-TERMINAL DOMAIN-CONTAINING PROTEIN"/>
    <property type="match status" value="1"/>
</dbReference>
<evidence type="ECO:0000256" key="1">
    <source>
        <dbReference type="ARBA" id="ARBA00022801"/>
    </source>
</evidence>
<dbReference type="Pfam" id="PF17829">
    <property type="entry name" value="GH115_C"/>
    <property type="match status" value="1"/>
</dbReference>
<dbReference type="Pfam" id="PF15979">
    <property type="entry name" value="Glyco_hydro_115"/>
    <property type="match status" value="1"/>
</dbReference>
<keyword evidence="4" id="KW-1185">Reference proteome</keyword>
<evidence type="ECO:0000313" key="3">
    <source>
        <dbReference type="EMBL" id="MDX5983551.1"/>
    </source>
</evidence>
<protein>
    <submittedName>
        <fullName evidence="3">Glycosyl hydrolase 115 family protein</fullName>
    </submittedName>
</protein>
<dbReference type="PANTHER" id="PTHR37842">
    <property type="match status" value="1"/>
</dbReference>
<proteinExistence type="predicted"/>
<comment type="caution">
    <text evidence="3">The sequence shown here is derived from an EMBL/GenBank/DDBJ whole genome shotgun (WGS) entry which is preliminary data.</text>
</comment>
<dbReference type="RefSeq" id="WP_040601602.1">
    <property type="nucleotide sequence ID" value="NZ_JAWXXV010000001.1"/>
</dbReference>
<dbReference type="GO" id="GO:0016787">
    <property type="term" value="F:hydrolase activity"/>
    <property type="evidence" value="ECO:0007669"/>
    <property type="project" value="UniProtKB-KW"/>
</dbReference>
<dbReference type="Gene3D" id="1.20.58.2150">
    <property type="match status" value="1"/>
</dbReference>
<reference evidence="3 4" key="1">
    <citation type="submission" date="2023-11" db="EMBL/GenBank/DDBJ databases">
        <title>MicrobeMod: A computational toolkit for identifying prokaryotic methylation and restriction-modification with nanopore sequencing.</title>
        <authorList>
            <person name="Crits-Christoph A."/>
            <person name="Kang S.C."/>
            <person name="Lee H."/>
            <person name="Ostrov N."/>
        </authorList>
    </citation>
    <scope>NUCLEOTIDE SEQUENCE [LARGE SCALE GENOMIC DNA]</scope>
    <source>
        <strain evidence="3 4">ATCC 14820</strain>
    </source>
</reference>
<name>A0ABU4PHM8_9SPHN</name>
<dbReference type="Gene3D" id="2.60.120.1620">
    <property type="match status" value="1"/>
</dbReference>
<keyword evidence="1 3" id="KW-0378">Hydrolase</keyword>
<sequence>MLTRRGVVGGALAGSLLGSPLAAALQTDRRRPGFDIASPGDAITPIFVDAADLPGVRRAAADLAADIGRVTGTDARIVHDPRALPDRVILVGALGTSPLIDHLVAAGKVAVHDIRGKWEAFLIQTVANPMPGVKEALVIVGSDKRGTIYGVYDVSRMIGVSPWYWWADVPVVRQSRLRIANGRYVQDSPAVKYRGIFLNDEAPCLSGWTAKTFGGMNAAFYGRLFELLLRLRANYLWPAMWNNAFAVDDPANAPLAEDYGIVMGTSHHEPMMKAHKEWTDHRQHYGNGEWNYATNAPAIRDFFREGIDRNAHNEVIVTVGMRGDGDVALESSGSLQSDVTLLEGVITDQRRIIAEGMGRPAEQVPQVWVLFTEVYKYYDAGLELPDDVTIMFADDNVGNLRRLPLPSERGRSGGFGIYFHMDMHGGPFSYQWINSNPLPKIWEQMNLAHRYGANEIWIANVGDLKPLELPIEFFLAMAWRPSDVGKDKIAGWTHAWAERQFGPEHAAEIAMLAARYAKYNAWRKPEQLKPDSYSLENYREAERVCDAWRELERRADAVNETLRSDQRDAFYQLVLYPVRACSNLTQMYVAAARNARFAEQGRASTSAEADEVRRRFHRDHDLRDYYNHTMAGGKWDHMMDQTHIGYFDWYPPGTDIMPPVAEIDLDPANGFGVAVDGSARSWPGYYLPPELPILDSLTREKTFIEVFPRGAGPAPVTVTADQPWVVIEEGKAFGVSTRDRRFWVDIDWNAVKTGRSEATITVEGHQTVTVRLTALRASAQQEREARGASGGLTGAFSLAAARFDRSVAARGVRCEPIPDYGQGDAAMSVFPVDAEPFTDTANAPRLEYDVFLGESGPYHIDLVTAPTLEVYPGRHLAVAVGFDDAAPVAQAVFTPTTRAAQDFLGEQHAANTAANARTMRFTLPVDAPGRHVLKVFMQDPTIVVQKIIVHKSALARSYFGPPAWASGGRAGS</sequence>
<dbReference type="InterPro" id="IPR042301">
    <property type="entry name" value="GH115_sf"/>
</dbReference>
<feature type="domain" description="Gylcosyl hydrolase 115 C-terminal" evidence="2">
    <location>
        <begin position="794"/>
        <end position="962"/>
    </location>
</feature>
<evidence type="ECO:0000259" key="2">
    <source>
        <dbReference type="Pfam" id="PF17829"/>
    </source>
</evidence>
<dbReference type="Gene3D" id="3.30.379.10">
    <property type="entry name" value="Chitobiase/beta-hexosaminidase domain 2-like"/>
    <property type="match status" value="1"/>
</dbReference>
<dbReference type="EMBL" id="JAWXXV010000001">
    <property type="protein sequence ID" value="MDX5983551.1"/>
    <property type="molecule type" value="Genomic_DNA"/>
</dbReference>
<gene>
    <name evidence="3" type="ORF">SIL82_04700</name>
</gene>